<keyword evidence="3" id="KW-1185">Reference proteome</keyword>
<organism evidence="2 3">
    <name type="scientific">Rubroshorea leprosula</name>
    <dbReference type="NCBI Taxonomy" id="152421"/>
    <lineage>
        <taxon>Eukaryota</taxon>
        <taxon>Viridiplantae</taxon>
        <taxon>Streptophyta</taxon>
        <taxon>Embryophyta</taxon>
        <taxon>Tracheophyta</taxon>
        <taxon>Spermatophyta</taxon>
        <taxon>Magnoliopsida</taxon>
        <taxon>eudicotyledons</taxon>
        <taxon>Gunneridae</taxon>
        <taxon>Pentapetalae</taxon>
        <taxon>rosids</taxon>
        <taxon>malvids</taxon>
        <taxon>Malvales</taxon>
        <taxon>Dipterocarpaceae</taxon>
        <taxon>Rubroshorea</taxon>
    </lineage>
</organism>
<reference evidence="2 3" key="1">
    <citation type="journal article" date="2021" name="Commun. Biol.">
        <title>The genome of Shorea leprosula (Dipterocarpaceae) highlights the ecological relevance of drought in aseasonal tropical rainforests.</title>
        <authorList>
            <person name="Ng K.K.S."/>
            <person name="Kobayashi M.J."/>
            <person name="Fawcett J.A."/>
            <person name="Hatakeyama M."/>
            <person name="Paape T."/>
            <person name="Ng C.H."/>
            <person name="Ang C.C."/>
            <person name="Tnah L.H."/>
            <person name="Lee C.T."/>
            <person name="Nishiyama T."/>
            <person name="Sese J."/>
            <person name="O'Brien M.J."/>
            <person name="Copetti D."/>
            <person name="Mohd Noor M.I."/>
            <person name="Ong R.C."/>
            <person name="Putra M."/>
            <person name="Sireger I.Z."/>
            <person name="Indrioko S."/>
            <person name="Kosugi Y."/>
            <person name="Izuno A."/>
            <person name="Isagi Y."/>
            <person name="Lee S.L."/>
            <person name="Shimizu K.K."/>
        </authorList>
    </citation>
    <scope>NUCLEOTIDE SEQUENCE [LARGE SCALE GENOMIC DNA]</scope>
    <source>
        <strain evidence="2">214</strain>
    </source>
</reference>
<feature type="region of interest" description="Disordered" evidence="1">
    <location>
        <begin position="85"/>
        <end position="104"/>
    </location>
</feature>
<evidence type="ECO:0000313" key="3">
    <source>
        <dbReference type="Proteomes" id="UP001054252"/>
    </source>
</evidence>
<accession>A0AAV5JXR5</accession>
<dbReference type="EMBL" id="BPVZ01000052">
    <property type="protein sequence ID" value="GKV19414.1"/>
    <property type="molecule type" value="Genomic_DNA"/>
</dbReference>
<gene>
    <name evidence="2" type="ORF">SLEP1_g29677</name>
</gene>
<comment type="caution">
    <text evidence="2">The sequence shown here is derived from an EMBL/GenBank/DDBJ whole genome shotgun (WGS) entry which is preliminary data.</text>
</comment>
<evidence type="ECO:0000256" key="1">
    <source>
        <dbReference type="SAM" id="MobiDB-lite"/>
    </source>
</evidence>
<dbReference type="AlphaFoldDB" id="A0AAV5JXR5"/>
<dbReference type="Proteomes" id="UP001054252">
    <property type="component" value="Unassembled WGS sequence"/>
</dbReference>
<evidence type="ECO:0000313" key="2">
    <source>
        <dbReference type="EMBL" id="GKV19414.1"/>
    </source>
</evidence>
<protein>
    <submittedName>
        <fullName evidence="2">Uncharacterized protein</fullName>
    </submittedName>
</protein>
<sequence length="104" mass="11327">MVAAAVAAALEADDPALLDLIPFLECFCFSLFDFTESYLALCTDVARKSPSGLRPVLKSYERKDIAKEFLERSKGYQSIDNVGGCKNRGSSKEVSGVVEDRVSV</sequence>
<name>A0AAV5JXR5_9ROSI</name>
<proteinExistence type="predicted"/>